<dbReference type="SUPFAM" id="SSF50129">
    <property type="entry name" value="GroES-like"/>
    <property type="match status" value="1"/>
</dbReference>
<organism evidence="3 4">
    <name type="scientific">Pichia sorbitophila (strain ATCC MYA-4447 / BCRC 22081 / CBS 7064 / NBRC 10061 / NRRL Y-12695)</name>
    <name type="common">Hybrid yeast</name>
    <dbReference type="NCBI Taxonomy" id="559304"/>
    <lineage>
        <taxon>Eukaryota</taxon>
        <taxon>Fungi</taxon>
        <taxon>Dikarya</taxon>
        <taxon>Ascomycota</taxon>
        <taxon>Saccharomycotina</taxon>
        <taxon>Pichiomycetes</taxon>
        <taxon>Debaryomycetaceae</taxon>
        <taxon>Millerozyma</taxon>
    </lineage>
</organism>
<protein>
    <submittedName>
        <fullName evidence="3">Piso0_001857 protein</fullName>
    </submittedName>
</protein>
<evidence type="ECO:0000256" key="1">
    <source>
        <dbReference type="SAM" id="MobiDB-lite"/>
    </source>
</evidence>
<dbReference type="PANTHER" id="PTHR43482:SF1">
    <property type="entry name" value="PROTEIN AST1-RELATED"/>
    <property type="match status" value="1"/>
</dbReference>
<dbReference type="Gene3D" id="3.90.180.10">
    <property type="entry name" value="Medium-chain alcohol dehydrogenases, catalytic domain"/>
    <property type="match status" value="1"/>
</dbReference>
<dbReference type="OrthoDB" id="201656at2759"/>
<dbReference type="InterPro" id="IPR011032">
    <property type="entry name" value="GroES-like_sf"/>
</dbReference>
<dbReference type="eggNOG" id="KOG1198">
    <property type="taxonomic scope" value="Eukaryota"/>
</dbReference>
<dbReference type="Pfam" id="PF08240">
    <property type="entry name" value="ADH_N"/>
    <property type="match status" value="1"/>
</dbReference>
<accession>G8YLX5</accession>
<dbReference type="EMBL" id="FO082054">
    <property type="protein sequence ID" value="CCE89059.1"/>
    <property type="molecule type" value="Genomic_DNA"/>
</dbReference>
<dbReference type="STRING" id="559304.G8YLX5"/>
<reference evidence="3 4" key="1">
    <citation type="journal article" date="2012" name="G3 (Bethesda)">
        <title>Pichia sorbitophila, an interspecies yeast hybrid reveals early steps of genome resolution following polyploidization.</title>
        <authorList>
            <person name="Leh Louis V."/>
            <person name="Despons L."/>
            <person name="Friedrich A."/>
            <person name="Martin T."/>
            <person name="Durrens P."/>
            <person name="Casaregola S."/>
            <person name="Neuveglise C."/>
            <person name="Fairhead C."/>
            <person name="Marck C."/>
            <person name="Cruz J.A."/>
            <person name="Straub M.L."/>
            <person name="Kugler V."/>
            <person name="Sacerdot C."/>
            <person name="Uzunov Z."/>
            <person name="Thierry A."/>
            <person name="Weiss S."/>
            <person name="Bleykasten C."/>
            <person name="De Montigny J."/>
            <person name="Jacques N."/>
            <person name="Jung P."/>
            <person name="Lemaire M."/>
            <person name="Mallet S."/>
            <person name="Morel G."/>
            <person name="Richard G.F."/>
            <person name="Sarkar A."/>
            <person name="Savel G."/>
            <person name="Schacherer J."/>
            <person name="Seret M.L."/>
            <person name="Talla E."/>
            <person name="Samson G."/>
            <person name="Jubin C."/>
            <person name="Poulain J."/>
            <person name="Vacherie B."/>
            <person name="Barbe V."/>
            <person name="Pelletier E."/>
            <person name="Sherman D.J."/>
            <person name="Westhof E."/>
            <person name="Weissenbach J."/>
            <person name="Baret P.V."/>
            <person name="Wincker P."/>
            <person name="Gaillardin C."/>
            <person name="Dujon B."/>
            <person name="Souciet J.L."/>
        </authorList>
    </citation>
    <scope>NUCLEOTIDE SEQUENCE [LARGE SCALE GENOMIC DNA]</scope>
    <source>
        <strain evidence="4">ATCC MYA-4447 / BCRC 22081 / CBS 7064 / NBRC 10061 / NRRL Y-12695</strain>
    </source>
</reference>
<dbReference type="PANTHER" id="PTHR43482">
    <property type="entry name" value="PROTEIN AST1-RELATED"/>
    <property type="match status" value="1"/>
</dbReference>
<dbReference type="OMA" id="QFHYTTI"/>
<evidence type="ECO:0000313" key="3">
    <source>
        <dbReference type="EMBL" id="CCE89059.1"/>
    </source>
</evidence>
<gene>
    <name evidence="3" type="primary">Piso0_001857</name>
    <name evidence="3" type="ORF">GNLVRS01_PISO0F15581g</name>
</gene>
<evidence type="ECO:0000259" key="2">
    <source>
        <dbReference type="Pfam" id="PF08240"/>
    </source>
</evidence>
<sequence>MSEGETQVDKQAKKKSVGFAPLPEEELNEHHANLRKIHEEKLKSNPFHKIPPELSYLEKRPLAPKPLGQHKKETKTNDNYGHEHKMSEIRDLRSLAFKEIATQNKNTELNFNYGFIYKKIPSKSVMVDVKYVSLTSYDLDKLNKYAINMSNDKVVLGHTFTGEIIQVGSKIDQTATDYKVGAQVIGMIDPTSKRGSLSSTLVVDTYRDTLIVLTESEIESIKSMDTYLSFEDGTEFDVGSDDSSVAQNDREEQSGTEGNNGDNAGKVSAAASLPPLGKIALYPVLYNRAKQALTVCDSKINKSRTLRVLINGADTALGLTIFQILTSPDYLKRLDHLHLILITREQNEKKLLTLARNQRSLRSDIPCQTRFGVIPFDMMNDDLILPGEKVPLNYKKPNFFAAEILQELFESTSTEITPKTLNEHLVDLFVDIVGSKKYFQTSSIRFAELQSTSLPFMAKIQDQSLVKLLRADTKEPFFQKIMKPKNQQCGFVSCCNYYTPTPTYKVDELFDHSVSDSSLNPWSSGWGSGFANSFSNYYYYDETALRQKKGWLEEGLKFFLDGHLKFQVDHVIDWRNNFKKVLSSLRNEDSQVLFEIEEF</sequence>
<dbReference type="InterPro" id="IPR013154">
    <property type="entry name" value="ADH-like_N"/>
</dbReference>
<feature type="domain" description="Alcohol dehydrogenase-like N-terminal" evidence="2">
    <location>
        <begin position="123"/>
        <end position="185"/>
    </location>
</feature>
<feature type="compositionally biased region" description="Basic and acidic residues" evidence="1">
    <location>
        <begin position="28"/>
        <end position="43"/>
    </location>
</feature>
<evidence type="ECO:0000313" key="4">
    <source>
        <dbReference type="Proteomes" id="UP000005222"/>
    </source>
</evidence>
<feature type="region of interest" description="Disordered" evidence="1">
    <location>
        <begin position="1"/>
        <end position="49"/>
    </location>
</feature>
<name>G8YLX5_PICSO</name>
<dbReference type="HOGENOM" id="CLU_020748_0_0_1"/>
<dbReference type="AlphaFoldDB" id="G8YLX5"/>
<feature type="region of interest" description="Disordered" evidence="1">
    <location>
        <begin position="239"/>
        <end position="267"/>
    </location>
</feature>
<dbReference type="InterPro" id="IPR052585">
    <property type="entry name" value="Lipid_raft_assoc_Zn_ADH"/>
</dbReference>
<proteinExistence type="predicted"/>
<dbReference type="InParanoid" id="G8YLX5"/>
<dbReference type="Proteomes" id="UP000005222">
    <property type="component" value="Chromosome F"/>
</dbReference>
<keyword evidence="4" id="KW-1185">Reference proteome</keyword>